<keyword evidence="2" id="KW-1185">Reference proteome</keyword>
<comment type="caution">
    <text evidence="1">The sequence shown here is derived from an EMBL/GenBank/DDBJ whole genome shotgun (WGS) entry which is preliminary data.</text>
</comment>
<evidence type="ECO:0000313" key="2">
    <source>
        <dbReference type="Proteomes" id="UP000664044"/>
    </source>
</evidence>
<proteinExistence type="predicted"/>
<name>A0ABS3GAD0_9FLAO</name>
<accession>A0ABS3GAD0</accession>
<reference evidence="1 2" key="1">
    <citation type="submission" date="2021-03" db="EMBL/GenBank/DDBJ databases">
        <title>Muricauda lutimaris sp. nov. and Muricauda ruestringensis sp. nov, two marine members of the Flavobacteriaceae isolated from deep sea sediments of Western Pacific.</title>
        <authorList>
            <person name="Zhao S."/>
            <person name="Liu R."/>
        </authorList>
    </citation>
    <scope>NUCLEOTIDE SEQUENCE [LARGE SCALE GENOMIC DNA]</scope>
    <source>
        <strain evidence="1 2">BC31-1-A7</strain>
    </source>
</reference>
<dbReference type="EMBL" id="JAFLNL010000012">
    <property type="protein sequence ID" value="MBO0355781.1"/>
    <property type="molecule type" value="Genomic_DNA"/>
</dbReference>
<gene>
    <name evidence="1" type="ORF">J0656_17315</name>
</gene>
<protein>
    <submittedName>
        <fullName evidence="1">Uncharacterized protein</fullName>
    </submittedName>
</protein>
<dbReference type="Proteomes" id="UP000664044">
    <property type="component" value="Unassembled WGS sequence"/>
</dbReference>
<sequence length="462" mass="52481">MGAQVKSKEIVLDENHSITYSGYTETGNFYILERAHKEDYKTRYSVWNDDFKTSRTLVLDDKVDLSNFDSTSESGAYFTYQPKAGQWELVSDGVLELNGISEKDYSVYHELLTDGAYFIIGKEITGKKTKFFSEGTLVSQSSTFSASDYLVKKVLGSEGIEVHSIETPENCYWNSSATRVLDHDDSGFWASFVVEGNDTTRTYKLVRFSYQGKPIETHDLPIEVLDPANDKFAIANLENGSFTSTTVVKRYGLGNTVGSTDTDNYSFATDNAKGHIKFDPYDHTVYIYAGIKPKRGDSGILIKKFDMKGNLLWQKQHTLEDTSLHYINSANRYLSFDVYQPFIGVSVNSTKGTNYCDFYVLDKDTGAVVAEERYKRYGFYSQSRHYNGLSAEYEIKTDAYKNLKLERSIIYTALYDRSFQDYLKQLNATGEYLFKGIYTPSGFNTISSSKKGNVITFQKFKI</sequence>
<evidence type="ECO:0000313" key="1">
    <source>
        <dbReference type="EMBL" id="MBO0355781.1"/>
    </source>
</evidence>
<organism evidence="1 2">
    <name type="scientific">Flagellimonas aurea</name>
    <dbReference type="NCBI Taxonomy" id="2915619"/>
    <lineage>
        <taxon>Bacteria</taxon>
        <taxon>Pseudomonadati</taxon>
        <taxon>Bacteroidota</taxon>
        <taxon>Flavobacteriia</taxon>
        <taxon>Flavobacteriales</taxon>
        <taxon>Flavobacteriaceae</taxon>
        <taxon>Flagellimonas</taxon>
    </lineage>
</organism>